<evidence type="ECO:0000313" key="1">
    <source>
        <dbReference type="EMBL" id="GBL88866.1"/>
    </source>
</evidence>
<reference evidence="1 2" key="1">
    <citation type="journal article" date="2019" name="Sci. Rep.">
        <title>Orb-weaving spider Araneus ventricosus genome elucidates the spidroin gene catalogue.</title>
        <authorList>
            <person name="Kono N."/>
            <person name="Nakamura H."/>
            <person name="Ohtoshi R."/>
            <person name="Moran D.A.P."/>
            <person name="Shinohara A."/>
            <person name="Yoshida Y."/>
            <person name="Fujiwara M."/>
            <person name="Mori M."/>
            <person name="Tomita M."/>
            <person name="Arakawa K."/>
        </authorList>
    </citation>
    <scope>NUCLEOTIDE SEQUENCE [LARGE SCALE GENOMIC DNA]</scope>
</reference>
<dbReference type="AlphaFoldDB" id="A0A4Y2BC52"/>
<proteinExistence type="predicted"/>
<accession>A0A4Y2BC52</accession>
<keyword evidence="2" id="KW-1185">Reference proteome</keyword>
<sequence>MFHVLVRTTSLWPKRKEVGTLASPIRGQESCIEKLGYPISDLFVKWFSLSSQRNRIARNRRRESVSSGTSILDLCGPLNYYQ</sequence>
<gene>
    <name evidence="1" type="ORF">AVEN_158973_1</name>
</gene>
<evidence type="ECO:0000313" key="2">
    <source>
        <dbReference type="Proteomes" id="UP000499080"/>
    </source>
</evidence>
<dbReference type="Proteomes" id="UP000499080">
    <property type="component" value="Unassembled WGS sequence"/>
</dbReference>
<name>A0A4Y2BC52_ARAVE</name>
<comment type="caution">
    <text evidence="1">The sequence shown here is derived from an EMBL/GenBank/DDBJ whole genome shotgun (WGS) entry which is preliminary data.</text>
</comment>
<dbReference type="EMBL" id="BGPR01000062">
    <property type="protein sequence ID" value="GBL88866.1"/>
    <property type="molecule type" value="Genomic_DNA"/>
</dbReference>
<protein>
    <submittedName>
        <fullName evidence="1">Uncharacterized protein</fullName>
    </submittedName>
</protein>
<organism evidence="1 2">
    <name type="scientific">Araneus ventricosus</name>
    <name type="common">Orbweaver spider</name>
    <name type="synonym">Epeira ventricosa</name>
    <dbReference type="NCBI Taxonomy" id="182803"/>
    <lineage>
        <taxon>Eukaryota</taxon>
        <taxon>Metazoa</taxon>
        <taxon>Ecdysozoa</taxon>
        <taxon>Arthropoda</taxon>
        <taxon>Chelicerata</taxon>
        <taxon>Arachnida</taxon>
        <taxon>Araneae</taxon>
        <taxon>Araneomorphae</taxon>
        <taxon>Entelegynae</taxon>
        <taxon>Araneoidea</taxon>
        <taxon>Araneidae</taxon>
        <taxon>Araneus</taxon>
    </lineage>
</organism>